<gene>
    <name evidence="1" type="ORF">SGN30_27765</name>
</gene>
<dbReference type="RefSeq" id="WP_319076698.1">
    <property type="nucleotide sequence ID" value="NZ_JAWWMZ010000016.1"/>
</dbReference>
<sequence>MAVPTNTYTRYTAANNVREDLADFISRQDPESTPIVSGAGRDKATNTLHEWSRDALRAPNADNAALDGDDAAASAKTPPQRVGNICQIFQDTVFISGRVEAVDKAGKKSEMAYQKAKMYKELQRDIEKMVVSNNPAVVGSGAVAAKSGGLGVLLFTNANHGAGGSTVAHTSGAPTTAPTAGTARALTETIYKTTLQTTYTTAGKIPRDVFFSPAHKVVASSFVGIAQIRHEAKGESQGTIVGGADVYVSDFGAVSHMPHYMMAGGTNVYGLVLSELDTVYLRSFQSKPLGRTGDSDKEQILVDATLRVKAEKANFKIADLSGG</sequence>
<protein>
    <submittedName>
        <fullName evidence="1">DUF5309 family protein</fullName>
    </submittedName>
</protein>
<dbReference type="AlphaFoldDB" id="A0AAJ2R8T9"/>
<evidence type="ECO:0000313" key="1">
    <source>
        <dbReference type="EMBL" id="MDX4957232.1"/>
    </source>
</evidence>
<comment type="caution">
    <text evidence="1">The sequence shown here is derived from an EMBL/GenBank/DDBJ whole genome shotgun (WGS) entry which is preliminary data.</text>
</comment>
<organism evidence="1 2">
    <name type="scientific">Delftia acidovorans</name>
    <name type="common">Pseudomonas acidovorans</name>
    <name type="synonym">Comamonas acidovorans</name>
    <dbReference type="NCBI Taxonomy" id="80866"/>
    <lineage>
        <taxon>Bacteria</taxon>
        <taxon>Pseudomonadati</taxon>
        <taxon>Pseudomonadota</taxon>
        <taxon>Betaproteobacteria</taxon>
        <taxon>Burkholderiales</taxon>
        <taxon>Comamonadaceae</taxon>
        <taxon>Delftia</taxon>
    </lineage>
</organism>
<reference evidence="1" key="1">
    <citation type="submission" date="2023-11" db="EMBL/GenBank/DDBJ databases">
        <title>Identification and selenium tolerance of Delftia acidovorans R3-25.</title>
        <authorList>
            <person name="Zhang S."/>
            <person name="Liu Y."/>
            <person name="Guo Y."/>
        </authorList>
    </citation>
    <scope>NUCLEOTIDE SEQUENCE</scope>
    <source>
        <strain evidence="1">R3-25</strain>
    </source>
</reference>
<dbReference type="Pfam" id="PF17236">
    <property type="entry name" value="SU10_MCP"/>
    <property type="match status" value="1"/>
</dbReference>
<evidence type="ECO:0000313" key="2">
    <source>
        <dbReference type="Proteomes" id="UP001287445"/>
    </source>
</evidence>
<dbReference type="Proteomes" id="UP001287445">
    <property type="component" value="Unassembled WGS sequence"/>
</dbReference>
<dbReference type="EMBL" id="JAWWMZ010000016">
    <property type="protein sequence ID" value="MDX4957232.1"/>
    <property type="molecule type" value="Genomic_DNA"/>
</dbReference>
<proteinExistence type="predicted"/>
<accession>A0AAJ2R8T9</accession>
<dbReference type="InterPro" id="IPR035198">
    <property type="entry name" value="SU10_MCP"/>
</dbReference>
<name>A0AAJ2R8T9_DELAC</name>